<organism evidence="2">
    <name type="scientific">freshwater metagenome</name>
    <dbReference type="NCBI Taxonomy" id="449393"/>
    <lineage>
        <taxon>unclassified sequences</taxon>
        <taxon>metagenomes</taxon>
        <taxon>ecological metagenomes</taxon>
    </lineage>
</organism>
<protein>
    <submittedName>
        <fullName evidence="2">Unannotated protein</fullName>
    </submittedName>
</protein>
<keyword evidence="1" id="KW-0812">Transmembrane</keyword>
<accession>A0A6J6G231</accession>
<dbReference type="EMBL" id="CAEZUF010000072">
    <property type="protein sequence ID" value="CAB4595091.1"/>
    <property type="molecule type" value="Genomic_DNA"/>
</dbReference>
<evidence type="ECO:0000313" key="2">
    <source>
        <dbReference type="EMBL" id="CAB4595091.1"/>
    </source>
</evidence>
<sequence length="107" mass="11350">MLYGLTMESLAVLVALMAAVTVVGGPIALGLTFIEPAKSSLNKLRVGAVILFSLPAIFIGVIFMTANIGLGGRLYGLFGFGVSTFALYRTIKQMRGNRNPDKGLIQD</sequence>
<proteinExistence type="predicted"/>
<gene>
    <name evidence="2" type="ORF">UFOPK1791_00784</name>
</gene>
<dbReference type="AlphaFoldDB" id="A0A6J6G231"/>
<reference evidence="2" key="1">
    <citation type="submission" date="2020-05" db="EMBL/GenBank/DDBJ databases">
        <authorList>
            <person name="Chiriac C."/>
            <person name="Salcher M."/>
            <person name="Ghai R."/>
            <person name="Kavagutti S V."/>
        </authorList>
    </citation>
    <scope>NUCLEOTIDE SEQUENCE</scope>
</reference>
<name>A0A6J6G231_9ZZZZ</name>
<feature type="transmembrane region" description="Helical" evidence="1">
    <location>
        <begin position="74"/>
        <end position="91"/>
    </location>
</feature>
<feature type="transmembrane region" description="Helical" evidence="1">
    <location>
        <begin position="12"/>
        <end position="34"/>
    </location>
</feature>
<keyword evidence="1" id="KW-1133">Transmembrane helix</keyword>
<keyword evidence="1" id="KW-0472">Membrane</keyword>
<evidence type="ECO:0000256" key="1">
    <source>
        <dbReference type="SAM" id="Phobius"/>
    </source>
</evidence>
<feature type="transmembrane region" description="Helical" evidence="1">
    <location>
        <begin position="46"/>
        <end position="68"/>
    </location>
</feature>